<dbReference type="SUPFAM" id="SSF54534">
    <property type="entry name" value="FKBP-like"/>
    <property type="match status" value="1"/>
</dbReference>
<gene>
    <name evidence="7" type="ORF">MWH26_01315</name>
</gene>
<dbReference type="RefSeq" id="WP_247975732.1">
    <property type="nucleotide sequence ID" value="NZ_CP095848.1"/>
</dbReference>
<accession>A0ABY4JC79</accession>
<proteinExistence type="predicted"/>
<feature type="signal peptide" evidence="5">
    <location>
        <begin position="1"/>
        <end position="20"/>
    </location>
</feature>
<feature type="domain" description="PPIase FKBP-type" evidence="6">
    <location>
        <begin position="86"/>
        <end position="187"/>
    </location>
</feature>
<dbReference type="Gene3D" id="3.10.50.40">
    <property type="match status" value="1"/>
</dbReference>
<evidence type="ECO:0000313" key="7">
    <source>
        <dbReference type="EMBL" id="UPL49563.1"/>
    </source>
</evidence>
<dbReference type="Proteomes" id="UP000829647">
    <property type="component" value="Chromosome"/>
</dbReference>
<comment type="catalytic activity">
    <reaction evidence="1 4">
        <text>[protein]-peptidylproline (omega=180) = [protein]-peptidylproline (omega=0)</text>
        <dbReference type="Rhea" id="RHEA:16237"/>
        <dbReference type="Rhea" id="RHEA-COMP:10747"/>
        <dbReference type="Rhea" id="RHEA-COMP:10748"/>
        <dbReference type="ChEBI" id="CHEBI:83833"/>
        <dbReference type="ChEBI" id="CHEBI:83834"/>
        <dbReference type="EC" id="5.2.1.8"/>
    </reaction>
</comment>
<keyword evidence="5" id="KW-0732">Signal</keyword>
<evidence type="ECO:0000259" key="6">
    <source>
        <dbReference type="PROSITE" id="PS50059"/>
    </source>
</evidence>
<dbReference type="PROSITE" id="PS51257">
    <property type="entry name" value="PROKAR_LIPOPROTEIN"/>
    <property type="match status" value="1"/>
</dbReference>
<evidence type="ECO:0000256" key="2">
    <source>
        <dbReference type="ARBA" id="ARBA00013194"/>
    </source>
</evidence>
<reference evidence="7 8" key="1">
    <citation type="submission" date="2022-04" db="EMBL/GenBank/DDBJ databases">
        <title>Hymenobacter sp. isolated from the air.</title>
        <authorList>
            <person name="Won M."/>
            <person name="Lee C.-M."/>
            <person name="Woen H.-Y."/>
            <person name="Kwon S.-W."/>
        </authorList>
    </citation>
    <scope>NUCLEOTIDE SEQUENCE [LARGE SCALE GENOMIC DNA]</scope>
    <source>
        <strain evidence="8">5516 S-25</strain>
    </source>
</reference>
<keyword evidence="8" id="KW-1185">Reference proteome</keyword>
<evidence type="ECO:0000256" key="5">
    <source>
        <dbReference type="SAM" id="SignalP"/>
    </source>
</evidence>
<dbReference type="GO" id="GO:0016853">
    <property type="term" value="F:isomerase activity"/>
    <property type="evidence" value="ECO:0007669"/>
    <property type="project" value="UniProtKB-KW"/>
</dbReference>
<evidence type="ECO:0000313" key="8">
    <source>
        <dbReference type="Proteomes" id="UP000829647"/>
    </source>
</evidence>
<keyword evidence="4 7" id="KW-0413">Isomerase</keyword>
<dbReference type="InterPro" id="IPR001179">
    <property type="entry name" value="PPIase_FKBP_dom"/>
</dbReference>
<evidence type="ECO:0000256" key="3">
    <source>
        <dbReference type="ARBA" id="ARBA00023110"/>
    </source>
</evidence>
<protein>
    <recommendedName>
        <fullName evidence="2 4">peptidylprolyl isomerase</fullName>
        <ecNumber evidence="2 4">5.2.1.8</ecNumber>
    </recommendedName>
</protein>
<sequence>MKKFALALSLLILPLLTVPALTSCNTEPDYIKQVRQQEEDQKKADDATIQAYLTRHSITNYTRLPSGIYLVPLVDGPTTNSLIKAGNKVTTNFVSKYIGETNEGQVLVASSSNRTPCGCISFYANQPTPEAPTGYQQGVLQMRKGDRKQVIIPSFLLVYGGGSYYQSLVPNTPPTPLLFDIEVTEVQ</sequence>
<dbReference type="EMBL" id="CP095848">
    <property type="protein sequence ID" value="UPL49563.1"/>
    <property type="molecule type" value="Genomic_DNA"/>
</dbReference>
<dbReference type="PROSITE" id="PS50059">
    <property type="entry name" value="FKBP_PPIASE"/>
    <property type="match status" value="1"/>
</dbReference>
<dbReference type="EC" id="5.2.1.8" evidence="2 4"/>
<keyword evidence="3 4" id="KW-0697">Rotamase</keyword>
<evidence type="ECO:0000256" key="4">
    <source>
        <dbReference type="PROSITE-ProRule" id="PRU00277"/>
    </source>
</evidence>
<organism evidence="7 8">
    <name type="scientific">Hymenobacter sublimis</name>
    <dbReference type="NCBI Taxonomy" id="2933777"/>
    <lineage>
        <taxon>Bacteria</taxon>
        <taxon>Pseudomonadati</taxon>
        <taxon>Bacteroidota</taxon>
        <taxon>Cytophagia</taxon>
        <taxon>Cytophagales</taxon>
        <taxon>Hymenobacteraceae</taxon>
        <taxon>Hymenobacter</taxon>
    </lineage>
</organism>
<evidence type="ECO:0000256" key="1">
    <source>
        <dbReference type="ARBA" id="ARBA00000971"/>
    </source>
</evidence>
<feature type="chain" id="PRO_5047154358" description="peptidylprolyl isomerase" evidence="5">
    <location>
        <begin position="21"/>
        <end position="187"/>
    </location>
</feature>
<name>A0ABY4JC79_9BACT</name>
<dbReference type="InterPro" id="IPR046357">
    <property type="entry name" value="PPIase_dom_sf"/>
</dbReference>